<evidence type="ECO:0000313" key="1">
    <source>
        <dbReference type="EMBL" id="KAI8001405.1"/>
    </source>
</evidence>
<keyword evidence="2" id="KW-1185">Reference proteome</keyword>
<accession>A0ACC0GK13</accession>
<name>A0ACC0GK13_9ERIC</name>
<protein>
    <submittedName>
        <fullName evidence="1">Uncharacterized protein</fullName>
    </submittedName>
</protein>
<evidence type="ECO:0000313" key="2">
    <source>
        <dbReference type="Proteomes" id="UP001060215"/>
    </source>
</evidence>
<proteinExistence type="predicted"/>
<dbReference type="Proteomes" id="UP001060215">
    <property type="component" value="Chromosome 8"/>
</dbReference>
<sequence length="49" mass="5387">MTVEVDVGVGDVRIQNDSIVNYGYLRNEVKGKHVVRSPVVAAFAPYPRA</sequence>
<comment type="caution">
    <text evidence="1">The sequence shown here is derived from an EMBL/GenBank/DDBJ whole genome shotgun (WGS) entry which is preliminary data.</text>
</comment>
<dbReference type="EMBL" id="CM045765">
    <property type="protein sequence ID" value="KAI8001405.1"/>
    <property type="molecule type" value="Genomic_DNA"/>
</dbReference>
<reference evidence="1 2" key="1">
    <citation type="journal article" date="2022" name="Plant J.">
        <title>Chromosome-level genome of Camellia lanceoleosa provides a valuable resource for understanding genome evolution and self-incompatibility.</title>
        <authorList>
            <person name="Gong W."/>
            <person name="Xiao S."/>
            <person name="Wang L."/>
            <person name="Liao Z."/>
            <person name="Chang Y."/>
            <person name="Mo W."/>
            <person name="Hu G."/>
            <person name="Li W."/>
            <person name="Zhao G."/>
            <person name="Zhu H."/>
            <person name="Hu X."/>
            <person name="Ji K."/>
            <person name="Xiang X."/>
            <person name="Song Q."/>
            <person name="Yuan D."/>
            <person name="Jin S."/>
            <person name="Zhang L."/>
        </authorList>
    </citation>
    <scope>NUCLEOTIDE SEQUENCE [LARGE SCALE GENOMIC DNA]</scope>
    <source>
        <strain evidence="1">SQ_2022a</strain>
    </source>
</reference>
<organism evidence="1 2">
    <name type="scientific">Camellia lanceoleosa</name>
    <dbReference type="NCBI Taxonomy" id="1840588"/>
    <lineage>
        <taxon>Eukaryota</taxon>
        <taxon>Viridiplantae</taxon>
        <taxon>Streptophyta</taxon>
        <taxon>Embryophyta</taxon>
        <taxon>Tracheophyta</taxon>
        <taxon>Spermatophyta</taxon>
        <taxon>Magnoliopsida</taxon>
        <taxon>eudicotyledons</taxon>
        <taxon>Gunneridae</taxon>
        <taxon>Pentapetalae</taxon>
        <taxon>asterids</taxon>
        <taxon>Ericales</taxon>
        <taxon>Theaceae</taxon>
        <taxon>Camellia</taxon>
    </lineage>
</organism>
<gene>
    <name evidence="1" type="ORF">LOK49_LG09G00558</name>
</gene>